<evidence type="ECO:0000256" key="2">
    <source>
        <dbReference type="ARBA" id="ARBA00038211"/>
    </source>
</evidence>
<dbReference type="STRING" id="5866.A0A061D0V3"/>
<accession>A0A061D0V3</accession>
<dbReference type="CDD" id="cd05157">
    <property type="entry name" value="ETNK_euk"/>
    <property type="match status" value="1"/>
</dbReference>
<dbReference type="Pfam" id="PF01633">
    <property type="entry name" value="Choline_kinase"/>
    <property type="match status" value="1"/>
</dbReference>
<dbReference type="OMA" id="FALIPKY"/>
<evidence type="ECO:0000313" key="4">
    <source>
        <dbReference type="EMBL" id="CDR94263.1"/>
    </source>
</evidence>
<name>A0A061D0V3_BABBI</name>
<dbReference type="GO" id="GO:0005737">
    <property type="term" value="C:cytoplasm"/>
    <property type="evidence" value="ECO:0007669"/>
    <property type="project" value="TreeGrafter"/>
</dbReference>
<organism evidence="4 5">
    <name type="scientific">Babesia bigemina</name>
    <dbReference type="NCBI Taxonomy" id="5866"/>
    <lineage>
        <taxon>Eukaryota</taxon>
        <taxon>Sar</taxon>
        <taxon>Alveolata</taxon>
        <taxon>Apicomplexa</taxon>
        <taxon>Aconoidasida</taxon>
        <taxon>Piroplasmida</taxon>
        <taxon>Babesiidae</taxon>
        <taxon>Babesia</taxon>
    </lineage>
</organism>
<evidence type="ECO:0000256" key="3">
    <source>
        <dbReference type="ARBA" id="ARBA00038874"/>
    </source>
</evidence>
<dbReference type="Proteomes" id="UP000033188">
    <property type="component" value="Chromosome 1"/>
</dbReference>
<proteinExistence type="inferred from homology"/>
<dbReference type="VEuPathDB" id="PiroplasmaDB:BBBOND_0105720"/>
<evidence type="ECO:0000313" key="5">
    <source>
        <dbReference type="Proteomes" id="UP000033188"/>
    </source>
</evidence>
<comment type="similarity">
    <text evidence="2">Belongs to the choline/ethanolamine kinase family.</text>
</comment>
<evidence type="ECO:0000256" key="1">
    <source>
        <dbReference type="ARBA" id="ARBA00037883"/>
    </source>
</evidence>
<dbReference type="RefSeq" id="XP_012766449.1">
    <property type="nucleotide sequence ID" value="XM_012910995.1"/>
</dbReference>
<gene>
    <name evidence="4" type="ORF">BBBOND_0105720</name>
</gene>
<dbReference type="GeneID" id="24562804"/>
<dbReference type="Gene3D" id="3.30.200.20">
    <property type="entry name" value="Phosphorylase Kinase, domain 1"/>
    <property type="match status" value="1"/>
</dbReference>
<keyword evidence="5" id="KW-1185">Reference proteome</keyword>
<reference evidence="5" key="1">
    <citation type="journal article" date="2014" name="Nucleic Acids Res.">
        <title>The evolutionary dynamics of variant antigen genes in Babesia reveal a history of genomic innovation underlying host-parasite interaction.</title>
        <authorList>
            <person name="Jackson A.P."/>
            <person name="Otto T.D."/>
            <person name="Darby A."/>
            <person name="Ramaprasad A."/>
            <person name="Xia D."/>
            <person name="Echaide I.E."/>
            <person name="Farber M."/>
            <person name="Gahlot S."/>
            <person name="Gamble J."/>
            <person name="Gupta D."/>
            <person name="Gupta Y."/>
            <person name="Jackson L."/>
            <person name="Malandrin L."/>
            <person name="Malas T.B."/>
            <person name="Moussa E."/>
            <person name="Nair M."/>
            <person name="Reid A.J."/>
            <person name="Sanders M."/>
            <person name="Sharma J."/>
            <person name="Tracey A."/>
            <person name="Quail M.A."/>
            <person name="Weir W."/>
            <person name="Wastling J.M."/>
            <person name="Hall N."/>
            <person name="Willadsen P."/>
            <person name="Lingelbach K."/>
            <person name="Shiels B."/>
            <person name="Tait A."/>
            <person name="Berriman M."/>
            <person name="Allred D.R."/>
            <person name="Pain A."/>
        </authorList>
    </citation>
    <scope>NUCLEOTIDE SEQUENCE [LARGE SCALE GENOMIC DNA]</scope>
    <source>
        <strain evidence="5">Bond</strain>
    </source>
</reference>
<dbReference type="SUPFAM" id="SSF56112">
    <property type="entry name" value="Protein kinase-like (PK-like)"/>
    <property type="match status" value="1"/>
</dbReference>
<dbReference type="GO" id="GO:0006646">
    <property type="term" value="P:phosphatidylethanolamine biosynthetic process"/>
    <property type="evidence" value="ECO:0007669"/>
    <property type="project" value="TreeGrafter"/>
</dbReference>
<dbReference type="PANTHER" id="PTHR22603">
    <property type="entry name" value="CHOLINE/ETHANOALAMINE KINASE"/>
    <property type="match status" value="1"/>
</dbReference>
<dbReference type="EC" id="2.7.1.82" evidence="3"/>
<dbReference type="GO" id="GO:0004305">
    <property type="term" value="F:ethanolamine kinase activity"/>
    <property type="evidence" value="ECO:0007669"/>
    <property type="project" value="UniProtKB-EC"/>
</dbReference>
<dbReference type="EMBL" id="LK391707">
    <property type="protein sequence ID" value="CDR94263.1"/>
    <property type="molecule type" value="Genomic_DNA"/>
</dbReference>
<sequence>MVDLTSNKAMTTTLDVVKPIRHINEVHHTRDDIIIQCVRLANVQLGIDVTGLDLQGELSASDFDYLVVDSITGGLTNILHKVTNTKNGMHVAVRIFGHKTDEFIDRSRERIIQHHLCLQGFAKHVYAHFEGGQIEEWLPGEAVSDADFHSYKYSHLIARQLHRLHTLPGQRELYLELHPHISAGVDVKFESDLWPSVWKFYNLCMANIEQLEPIIAGKFSLTELKEVSYSIRSHPNMKLQHIERMQTYCDSVRSPVVLCHCDLLNANVIINGPEEAKFLDFEYACFMERGFDIANHFIEHCGIECNWNDIPDEVEQRRFLVSYIGDIAADSDVDMLYMEIQPFFIAANIYWGLWGFLQCIYSSHEVDYPHYARSRVTSAIHDERWKLFGGR</sequence>
<dbReference type="OrthoDB" id="10267235at2759"/>
<comment type="pathway">
    <text evidence="1">Phospholipid metabolism; phosphatidylethanolamine biosynthesis; phosphatidylethanolamine from ethanolamine: step 1/3.</text>
</comment>
<dbReference type="AlphaFoldDB" id="A0A061D0V3"/>
<dbReference type="PANTHER" id="PTHR22603:SF66">
    <property type="entry name" value="ETHANOLAMINE KINASE"/>
    <property type="match status" value="1"/>
</dbReference>
<dbReference type="InterPro" id="IPR011009">
    <property type="entry name" value="Kinase-like_dom_sf"/>
</dbReference>
<dbReference type="Gene3D" id="3.90.1200.10">
    <property type="match status" value="1"/>
</dbReference>
<protein>
    <recommendedName>
        <fullName evidence="3">ethanolamine kinase</fullName>
        <ecNumber evidence="3">2.7.1.82</ecNumber>
    </recommendedName>
</protein>
<dbReference type="KEGG" id="bbig:BBBOND_0105720"/>